<evidence type="ECO:0000256" key="8">
    <source>
        <dbReference type="SAM" id="Phobius"/>
    </source>
</evidence>
<keyword evidence="2" id="KW-1003">Cell membrane</keyword>
<organism evidence="11 12">
    <name type="scientific">Pyxicephalus adspersus</name>
    <name type="common">African bullfrog</name>
    <dbReference type="NCBI Taxonomy" id="30357"/>
    <lineage>
        <taxon>Eukaryota</taxon>
        <taxon>Metazoa</taxon>
        <taxon>Chordata</taxon>
        <taxon>Craniata</taxon>
        <taxon>Vertebrata</taxon>
        <taxon>Euteleostomi</taxon>
        <taxon>Amphibia</taxon>
        <taxon>Batrachia</taxon>
        <taxon>Anura</taxon>
        <taxon>Neobatrachia</taxon>
        <taxon>Ranoidea</taxon>
        <taxon>Pyxicephalidae</taxon>
        <taxon>Pyxicephalinae</taxon>
        <taxon>Pyxicephalus</taxon>
    </lineage>
</organism>
<comment type="similarity">
    <text evidence="7">Belongs to the MHC class I family.</text>
</comment>
<keyword evidence="12" id="KW-1185">Reference proteome</keyword>
<dbReference type="PANTHER" id="PTHR16675:SF235">
    <property type="entry name" value="SHKT DOMAIN-CONTAINING PROTEIN"/>
    <property type="match status" value="1"/>
</dbReference>
<feature type="signal peptide" evidence="9">
    <location>
        <begin position="1"/>
        <end position="16"/>
    </location>
</feature>
<feature type="domain" description="Ig-like" evidence="10">
    <location>
        <begin position="228"/>
        <end position="307"/>
    </location>
</feature>
<keyword evidence="8" id="KW-0812">Transmembrane</keyword>
<dbReference type="Proteomes" id="UP001181693">
    <property type="component" value="Unassembled WGS sequence"/>
</dbReference>
<dbReference type="AlphaFoldDB" id="A0AAV3A609"/>
<dbReference type="EMBL" id="DYDO01000007">
    <property type="protein sequence ID" value="DBA20480.1"/>
    <property type="molecule type" value="Genomic_DNA"/>
</dbReference>
<dbReference type="PANTHER" id="PTHR16675">
    <property type="entry name" value="MHC CLASS I-RELATED"/>
    <property type="match status" value="1"/>
</dbReference>
<evidence type="ECO:0000313" key="12">
    <source>
        <dbReference type="Proteomes" id="UP001181693"/>
    </source>
</evidence>
<sequence>MELQMFCLIFIYIVYSENSPCIVCLFTESHNLKYHFNAVSSTGTNLPLYSMVGIMDDTQFIHYNSTTGTLEPRYTWMEDHKNLQVLKGITQLAQKYEEEHTSSLLHINSILNQSNVYMGSRIDLHTYQIRFECELYDDGTIGGHTEFGYDGREFIFFDKHELKYIPTIHRAQILTQEWNRNQSVAQAEKEFAEQHCVDWINKYSEQIREEIRTKGSLEVKVWGRRQPEDVMRLHCLVYGFHPRAVDVKWMRNGVDHIPSDEMSPILPHPDGTYQIRVSVEVPAGEEDTFSCHVEHSSLEMETRIQLNLFSRTYIWPSVFSLLGVFVLAIFVGFFFKTRECCFITHFEVTLKS</sequence>
<comment type="subcellular location">
    <subcellularLocation>
        <location evidence="1">Cell membrane</location>
    </subcellularLocation>
</comment>
<dbReference type="InterPro" id="IPR011162">
    <property type="entry name" value="MHC_I/II-like_Ag-recog"/>
</dbReference>
<dbReference type="SUPFAM" id="SSF54452">
    <property type="entry name" value="MHC antigen-recognition domain"/>
    <property type="match status" value="1"/>
</dbReference>
<reference evidence="11" key="1">
    <citation type="thesis" date="2020" institute="ProQuest LLC" country="789 East Eisenhower Parkway, Ann Arbor, MI, USA">
        <title>Comparative Genomics and Chromosome Evolution.</title>
        <authorList>
            <person name="Mudd A.B."/>
        </authorList>
    </citation>
    <scope>NUCLEOTIDE SEQUENCE</scope>
    <source>
        <strain evidence="11">1538</strain>
        <tissue evidence="11">Blood</tissue>
    </source>
</reference>
<dbReference type="Gene3D" id="3.30.500.10">
    <property type="entry name" value="MHC class I-like antigen recognition-like"/>
    <property type="match status" value="1"/>
</dbReference>
<dbReference type="PRINTS" id="PR01638">
    <property type="entry name" value="MHCCLASSI"/>
</dbReference>
<dbReference type="FunFam" id="3.30.500.10:FF:000003">
    <property type="entry name" value="IgG receptor FcRn large subunit p51"/>
    <property type="match status" value="1"/>
</dbReference>
<dbReference type="InterPro" id="IPR036179">
    <property type="entry name" value="Ig-like_dom_sf"/>
</dbReference>
<keyword evidence="6" id="KW-0325">Glycoprotein</keyword>
<dbReference type="InterPro" id="IPR003597">
    <property type="entry name" value="Ig_C1-set"/>
</dbReference>
<gene>
    <name evidence="11" type="ORF">GDO54_017254</name>
</gene>
<dbReference type="InterPro" id="IPR007110">
    <property type="entry name" value="Ig-like_dom"/>
</dbReference>
<dbReference type="InterPro" id="IPR003006">
    <property type="entry name" value="Ig/MHC_CS"/>
</dbReference>
<evidence type="ECO:0000256" key="9">
    <source>
        <dbReference type="SAM" id="SignalP"/>
    </source>
</evidence>
<dbReference type="InterPro" id="IPR013783">
    <property type="entry name" value="Ig-like_fold"/>
</dbReference>
<evidence type="ECO:0000256" key="4">
    <source>
        <dbReference type="ARBA" id="ARBA00023136"/>
    </source>
</evidence>
<evidence type="ECO:0000256" key="1">
    <source>
        <dbReference type="ARBA" id="ARBA00004236"/>
    </source>
</evidence>
<keyword evidence="5" id="KW-1015">Disulfide bond</keyword>
<feature type="transmembrane region" description="Helical" evidence="8">
    <location>
        <begin position="313"/>
        <end position="335"/>
    </location>
</feature>
<dbReference type="InterPro" id="IPR037055">
    <property type="entry name" value="MHC_I-like_Ag-recog_sf"/>
</dbReference>
<dbReference type="SUPFAM" id="SSF48726">
    <property type="entry name" value="Immunoglobulin"/>
    <property type="match status" value="1"/>
</dbReference>
<evidence type="ECO:0000256" key="5">
    <source>
        <dbReference type="ARBA" id="ARBA00023157"/>
    </source>
</evidence>
<dbReference type="PROSITE" id="PS00290">
    <property type="entry name" value="IG_MHC"/>
    <property type="match status" value="1"/>
</dbReference>
<dbReference type="GO" id="GO:0006955">
    <property type="term" value="P:immune response"/>
    <property type="evidence" value="ECO:0007669"/>
    <property type="project" value="TreeGrafter"/>
</dbReference>
<keyword evidence="8" id="KW-1133">Transmembrane helix</keyword>
<evidence type="ECO:0000313" key="11">
    <source>
        <dbReference type="EMBL" id="DBA20480.1"/>
    </source>
</evidence>
<evidence type="ECO:0000256" key="6">
    <source>
        <dbReference type="ARBA" id="ARBA00023180"/>
    </source>
</evidence>
<dbReference type="InterPro" id="IPR001039">
    <property type="entry name" value="MHC_I_a_a1/a2"/>
</dbReference>
<keyword evidence="3 9" id="KW-0732">Signal</keyword>
<dbReference type="GO" id="GO:0009897">
    <property type="term" value="C:external side of plasma membrane"/>
    <property type="evidence" value="ECO:0007669"/>
    <property type="project" value="TreeGrafter"/>
</dbReference>
<proteinExistence type="inferred from homology"/>
<protein>
    <recommendedName>
        <fullName evidence="10">Ig-like domain-containing protein</fullName>
    </recommendedName>
</protein>
<evidence type="ECO:0000256" key="7">
    <source>
        <dbReference type="RuleBase" id="RU004439"/>
    </source>
</evidence>
<evidence type="ECO:0000256" key="3">
    <source>
        <dbReference type="ARBA" id="ARBA00022729"/>
    </source>
</evidence>
<accession>A0AAV3A609</accession>
<dbReference type="InterPro" id="IPR011161">
    <property type="entry name" value="MHC_I-like_Ag-recog"/>
</dbReference>
<evidence type="ECO:0000256" key="2">
    <source>
        <dbReference type="ARBA" id="ARBA00022475"/>
    </source>
</evidence>
<name>A0AAV3A609_PYXAD</name>
<dbReference type="PROSITE" id="PS50835">
    <property type="entry name" value="IG_LIKE"/>
    <property type="match status" value="1"/>
</dbReference>
<dbReference type="SMART" id="SM00407">
    <property type="entry name" value="IGc1"/>
    <property type="match status" value="1"/>
</dbReference>
<dbReference type="InterPro" id="IPR050208">
    <property type="entry name" value="MHC_class-I_related"/>
</dbReference>
<dbReference type="Gene3D" id="2.60.40.10">
    <property type="entry name" value="Immunoglobulins"/>
    <property type="match status" value="1"/>
</dbReference>
<feature type="chain" id="PRO_5043808374" description="Ig-like domain-containing protein" evidence="9">
    <location>
        <begin position="17"/>
        <end position="352"/>
    </location>
</feature>
<dbReference type="GO" id="GO:0005615">
    <property type="term" value="C:extracellular space"/>
    <property type="evidence" value="ECO:0007669"/>
    <property type="project" value="TreeGrafter"/>
</dbReference>
<keyword evidence="4 8" id="KW-0472">Membrane</keyword>
<dbReference type="Pfam" id="PF00129">
    <property type="entry name" value="MHC_I"/>
    <property type="match status" value="1"/>
</dbReference>
<dbReference type="Pfam" id="PF07654">
    <property type="entry name" value="C1-set"/>
    <property type="match status" value="1"/>
</dbReference>
<evidence type="ECO:0000259" key="10">
    <source>
        <dbReference type="PROSITE" id="PS50835"/>
    </source>
</evidence>
<comment type="caution">
    <text evidence="11">The sequence shown here is derived from an EMBL/GenBank/DDBJ whole genome shotgun (WGS) entry which is preliminary data.</text>
</comment>